<gene>
    <name evidence="1" type="ORF">PLOB_00013278</name>
</gene>
<protein>
    <submittedName>
        <fullName evidence="1">Uncharacterized protein</fullName>
    </submittedName>
</protein>
<keyword evidence="2" id="KW-1185">Reference proteome</keyword>
<organism evidence="1 2">
    <name type="scientific">Porites lobata</name>
    <dbReference type="NCBI Taxonomy" id="104759"/>
    <lineage>
        <taxon>Eukaryota</taxon>
        <taxon>Metazoa</taxon>
        <taxon>Cnidaria</taxon>
        <taxon>Anthozoa</taxon>
        <taxon>Hexacorallia</taxon>
        <taxon>Scleractinia</taxon>
        <taxon>Fungiina</taxon>
        <taxon>Poritidae</taxon>
        <taxon>Porites</taxon>
    </lineage>
</organism>
<sequence length="451" mass="49859">MSSFVWVSAIFDSEEGTRRKEWSTSYLPTIRLPFNPHALGDVVTSFRNTLHDNATAGVFTIAGMLLALHYEMVVDVLGFCPLPVVCAVNRLGKTKSAKGALSLIGNQANFFSAVKDRFIPRLCSRSTLPPVLDDIKSPKVIEEVAVSFYNCGKDGTCLLETAPRTCPILTVNWETLDGLNRDPRVFGRLVLIPFIEGRRSPNGIEAQQVAEAEAEIRFANASSAIGLMVGFSRAVDHLCKTRCKDIIKQISQEMPDLDDRCSKNYALLISFAEKVLELAEVEEMEPSLALSFFKEVMYPYAIKDYQVEYSVASTHASESGEPLIVDLLTLLLILILFVLSVSPLQMLTCVNPEVMFKLNSVRHRGAAVALKWLFATIRNFGGTPPPEDKTRQEIRTLDIGLVGDKKQYFNKYANGKKISRAAGGVEIQSKSCVTVKHSAFGANSWEVFCEG</sequence>
<reference evidence="1 2" key="1">
    <citation type="submission" date="2022-05" db="EMBL/GenBank/DDBJ databases">
        <authorList>
            <consortium name="Genoscope - CEA"/>
            <person name="William W."/>
        </authorList>
    </citation>
    <scope>NUCLEOTIDE SEQUENCE [LARGE SCALE GENOMIC DNA]</scope>
</reference>
<proteinExistence type="predicted"/>
<feature type="non-terminal residue" evidence="1">
    <location>
        <position position="451"/>
    </location>
</feature>
<accession>A0ABN8R5V7</accession>
<name>A0ABN8R5V7_9CNID</name>
<dbReference type="EMBL" id="CALNXK010000176">
    <property type="protein sequence ID" value="CAH3172849.1"/>
    <property type="molecule type" value="Genomic_DNA"/>
</dbReference>
<evidence type="ECO:0000313" key="2">
    <source>
        <dbReference type="Proteomes" id="UP001159405"/>
    </source>
</evidence>
<comment type="caution">
    <text evidence="1">The sequence shown here is derived from an EMBL/GenBank/DDBJ whole genome shotgun (WGS) entry which is preliminary data.</text>
</comment>
<dbReference type="Proteomes" id="UP001159405">
    <property type="component" value="Unassembled WGS sequence"/>
</dbReference>
<evidence type="ECO:0000313" key="1">
    <source>
        <dbReference type="EMBL" id="CAH3172849.1"/>
    </source>
</evidence>